<reference evidence="1" key="2">
    <citation type="submission" date="2023-05" db="EMBL/GenBank/DDBJ databases">
        <authorList>
            <person name="Fouks B."/>
        </authorList>
    </citation>
    <scope>NUCLEOTIDE SEQUENCE</scope>
    <source>
        <strain evidence="1">Stay&amp;Tobe</strain>
        <tissue evidence="1">Testes</tissue>
    </source>
</reference>
<name>A0AAD8EI82_DIPPU</name>
<dbReference type="SUPFAM" id="SSF52047">
    <property type="entry name" value="RNI-like"/>
    <property type="match status" value="1"/>
</dbReference>
<dbReference type="Gene3D" id="3.80.10.10">
    <property type="entry name" value="Ribonuclease Inhibitor"/>
    <property type="match status" value="1"/>
</dbReference>
<evidence type="ECO:0000313" key="2">
    <source>
        <dbReference type="Proteomes" id="UP001233999"/>
    </source>
</evidence>
<protein>
    <submittedName>
        <fullName evidence="1">Uncharacterized protein</fullName>
    </submittedName>
</protein>
<reference evidence="1" key="1">
    <citation type="journal article" date="2023" name="IScience">
        <title>Live-bearing cockroach genome reveals convergent evolutionary mechanisms linked to viviparity in insects and beyond.</title>
        <authorList>
            <person name="Fouks B."/>
            <person name="Harrison M.C."/>
            <person name="Mikhailova A.A."/>
            <person name="Marchal E."/>
            <person name="English S."/>
            <person name="Carruthers M."/>
            <person name="Jennings E.C."/>
            <person name="Chiamaka E.L."/>
            <person name="Frigard R.A."/>
            <person name="Pippel M."/>
            <person name="Attardo G.M."/>
            <person name="Benoit J.B."/>
            <person name="Bornberg-Bauer E."/>
            <person name="Tobe S.S."/>
        </authorList>
    </citation>
    <scope>NUCLEOTIDE SEQUENCE</scope>
    <source>
        <strain evidence="1">Stay&amp;Tobe</strain>
    </source>
</reference>
<organism evidence="1 2">
    <name type="scientific">Diploptera punctata</name>
    <name type="common">Pacific beetle cockroach</name>
    <dbReference type="NCBI Taxonomy" id="6984"/>
    <lineage>
        <taxon>Eukaryota</taxon>
        <taxon>Metazoa</taxon>
        <taxon>Ecdysozoa</taxon>
        <taxon>Arthropoda</taxon>
        <taxon>Hexapoda</taxon>
        <taxon>Insecta</taxon>
        <taxon>Pterygota</taxon>
        <taxon>Neoptera</taxon>
        <taxon>Polyneoptera</taxon>
        <taxon>Dictyoptera</taxon>
        <taxon>Blattodea</taxon>
        <taxon>Blaberoidea</taxon>
        <taxon>Blaberidae</taxon>
        <taxon>Diplopterinae</taxon>
        <taxon>Diploptera</taxon>
    </lineage>
</organism>
<dbReference type="InterPro" id="IPR032675">
    <property type="entry name" value="LRR_dom_sf"/>
</dbReference>
<proteinExistence type="predicted"/>
<sequence length="440" mass="50875">MANTLSNAMTEVGVKMLLLSLKEWVKSHQNDQIYHNNDYIDKCRHAAVKLACAVTHSSTTKLHYIRLCDEYNIFTHDFLKEYLGTVLEKTTNLKELVSLNHPGVTLTSDLKNVMHWSGYISPENLHDLAIANCELMILNLNNPSVSDRSVHSILKFVKLIQLDIINTKLTANGVESLIRGLKVCNSTENASIFRRNHLTHLALKVCPRILNVIPECLPNLTTLKLMLGEEMDLTVLKELKHLTYLSLKSSLGVDFACARSLIEQMGWQLKKLILDMSNVNLKFISKHCFKLQEFGIHVYLFDEEGNSHSLEHYKQHFPKEFKSVEKLNLIMFGYEFWDVLPCFLTCFTNVKIIKLFCDSEPESRNVSIGECLLRPFKEGRLEEIFLNSYKLQLRGRHTVIYDNHGLYTVVMENELDDVIRELIYPRGIFKLRRRVRFVLT</sequence>
<gene>
    <name evidence="1" type="ORF">L9F63_016108</name>
</gene>
<comment type="caution">
    <text evidence="1">The sequence shown here is derived from an EMBL/GenBank/DDBJ whole genome shotgun (WGS) entry which is preliminary data.</text>
</comment>
<accession>A0AAD8EI82</accession>
<dbReference type="EMBL" id="JASPKZ010004187">
    <property type="protein sequence ID" value="KAJ9590864.1"/>
    <property type="molecule type" value="Genomic_DNA"/>
</dbReference>
<dbReference type="Proteomes" id="UP001233999">
    <property type="component" value="Unassembled WGS sequence"/>
</dbReference>
<keyword evidence="2" id="KW-1185">Reference proteome</keyword>
<evidence type="ECO:0000313" key="1">
    <source>
        <dbReference type="EMBL" id="KAJ9590864.1"/>
    </source>
</evidence>
<dbReference type="AlphaFoldDB" id="A0AAD8EI82"/>